<protein>
    <recommendedName>
        <fullName evidence="4">DUF1634 domain-containing protein</fullName>
    </recommendedName>
</protein>
<sequence length="139" mass="15017">MNKNDIQASPAQLRYADTLFYGSLIGFVIMLITYILYVTGILTPQIPLDELPHLWTGSAADYRAAGHIPQGWGWLSLIGKGDICNFVGIIILAGLTIVCFVQLALSLARRKQWLLCVIAILEVLVLVLAASGILVGGGH</sequence>
<evidence type="ECO:0000256" key="1">
    <source>
        <dbReference type="SAM" id="Phobius"/>
    </source>
</evidence>
<dbReference type="OrthoDB" id="9791302at2"/>
<feature type="transmembrane region" description="Helical" evidence="1">
    <location>
        <begin position="86"/>
        <end position="106"/>
    </location>
</feature>
<keyword evidence="1" id="KW-0472">Membrane</keyword>
<feature type="transmembrane region" description="Helical" evidence="1">
    <location>
        <begin position="113"/>
        <end position="135"/>
    </location>
</feature>
<keyword evidence="3" id="KW-1185">Reference proteome</keyword>
<evidence type="ECO:0000313" key="3">
    <source>
        <dbReference type="Proteomes" id="UP000186323"/>
    </source>
</evidence>
<organism evidence="2 3">
    <name type="scientific">Desulfovibrio piger</name>
    <dbReference type="NCBI Taxonomy" id="901"/>
    <lineage>
        <taxon>Bacteria</taxon>
        <taxon>Pseudomonadati</taxon>
        <taxon>Thermodesulfobacteriota</taxon>
        <taxon>Desulfovibrionia</taxon>
        <taxon>Desulfovibrionales</taxon>
        <taxon>Desulfovibrionaceae</taxon>
        <taxon>Desulfovibrio</taxon>
    </lineage>
</organism>
<dbReference type="AlphaFoldDB" id="A0A1K1LE39"/>
<feature type="transmembrane region" description="Helical" evidence="1">
    <location>
        <begin position="20"/>
        <end position="42"/>
    </location>
</feature>
<accession>A0A1K1LE39</accession>
<keyword evidence="1" id="KW-0812">Transmembrane</keyword>
<reference evidence="3" key="1">
    <citation type="submission" date="2016-10" db="EMBL/GenBank/DDBJ databases">
        <authorList>
            <person name="Wegmann U."/>
        </authorList>
    </citation>
    <scope>NUCLEOTIDE SEQUENCE [LARGE SCALE GENOMIC DNA]</scope>
</reference>
<name>A0A1K1LE39_9BACT</name>
<dbReference type="EMBL" id="LT630450">
    <property type="protein sequence ID" value="SFV72993.1"/>
    <property type="molecule type" value="Genomic_DNA"/>
</dbReference>
<keyword evidence="1" id="KW-1133">Transmembrane helix</keyword>
<evidence type="ECO:0008006" key="4">
    <source>
        <dbReference type="Google" id="ProtNLM"/>
    </source>
</evidence>
<proteinExistence type="predicted"/>
<dbReference type="Proteomes" id="UP000186323">
    <property type="component" value="Chromosome I"/>
</dbReference>
<gene>
    <name evidence="2" type="ORF">DESPIGER_1141</name>
</gene>
<dbReference type="KEGG" id="dpg:DESPIGER_1141"/>
<dbReference type="RefSeq" id="WP_072334174.1">
    <property type="nucleotide sequence ID" value="NZ_CALJDE010000008.1"/>
</dbReference>
<evidence type="ECO:0000313" key="2">
    <source>
        <dbReference type="EMBL" id="SFV72993.1"/>
    </source>
</evidence>